<feature type="non-terminal residue" evidence="1">
    <location>
        <position position="1"/>
    </location>
</feature>
<keyword evidence="1" id="KW-0812">Transmembrane</keyword>
<reference evidence="2" key="1">
    <citation type="submission" date="2015-09" db="EMBL/GenBank/DDBJ databases">
        <authorList>
            <consortium name="Pathogen Informatics"/>
        </authorList>
    </citation>
    <scope>NUCLEOTIDE SEQUENCE [LARGE SCALE GENOMIC DNA]</scope>
    <source>
        <strain evidence="2">Lake Konstanz</strain>
    </source>
</reference>
<organism evidence="1 2">
    <name type="scientific">Bodo saltans</name>
    <name type="common">Flagellated protozoan</name>
    <dbReference type="NCBI Taxonomy" id="75058"/>
    <lineage>
        <taxon>Eukaryota</taxon>
        <taxon>Discoba</taxon>
        <taxon>Euglenozoa</taxon>
        <taxon>Kinetoplastea</taxon>
        <taxon>Metakinetoplastina</taxon>
        <taxon>Eubodonida</taxon>
        <taxon>Bodonidae</taxon>
        <taxon>Bodo</taxon>
    </lineage>
</organism>
<accession>A0A0S4KHB7</accession>
<sequence>VCVCNPQMRVKRCERMHCIARGNLIWIPWSVVTTRVPWSVWIRWSVMTGPVTRVPWSVVAT</sequence>
<evidence type="ECO:0000313" key="1">
    <source>
        <dbReference type="EMBL" id="CUI15099.1"/>
    </source>
</evidence>
<keyword evidence="2" id="KW-1185">Reference proteome</keyword>
<dbReference type="EMBL" id="CYKH01001826">
    <property type="protein sequence ID" value="CUI15099.1"/>
    <property type="molecule type" value="Genomic_DNA"/>
</dbReference>
<keyword evidence="1" id="KW-0472">Membrane</keyword>
<proteinExistence type="predicted"/>
<dbReference type="Proteomes" id="UP000051952">
    <property type="component" value="Unassembled WGS sequence"/>
</dbReference>
<evidence type="ECO:0000313" key="2">
    <source>
        <dbReference type="Proteomes" id="UP000051952"/>
    </source>
</evidence>
<feature type="non-terminal residue" evidence="1">
    <location>
        <position position="61"/>
    </location>
</feature>
<gene>
    <name evidence="1" type="ORF">BSAL_26675</name>
</gene>
<protein>
    <submittedName>
        <fullName evidence="1">Transmembrane protein, putative</fullName>
    </submittedName>
</protein>
<name>A0A0S4KHB7_BODSA</name>
<dbReference type="VEuPathDB" id="TriTrypDB:BSAL_26675"/>
<dbReference type="AlphaFoldDB" id="A0A0S4KHB7"/>